<sequence>MNNHSSNQINFIHVISNYIYVMMEQPTDQFIAIIVTLANTNNKKDDIDDTIKKNDFDSDKVAEWLLYLMVKGTFPNIKEKAGSLLDKLLAKRGKELQDEAMREKLDFTLMLRNFFNRRGVIDNDYVTLVSKLLTIISKPPSMDDRVSETVLEEVIYRLMKIFVRSNNPSWMRKLAPQIIETLIVLLDNHRRKEYLVNSTKRMVYDYLTVLAKNNVTLFNNTQVERIIVNLYAWLISTVKDVSMEEWTETNSKIDIDKNFYSFNYDEEKDYIPPTNNDDDPTTYNDDVSDGRGITAHSKLAQFIQVFGPVSVIPIFNQCNTTLSNSTQWKERYASMVGLATACKFSSEVLFQRFPIILNLALKLFEDENIRVRWASIQCLIILSIEFGDLMVQVKQQVFNVIRKSIRQGTNERIQSSGCVLVQTMTDILTNEMIGDNVLNGLCRGLLALVESPKFYVAENALLSLQSIVGVVKNRFNPYFGNIISISLSLLEKHNATKESRILRSHAIKAFVMCSSFVDEKKYSKSLNKFLVFVKKNEKSFDMIVDVIRASYVFIQDGSQSFPMYFPMFVRMIANILETPLPTQQAEIDEMPDESKQDMKKVLLTLKGLNTILKSNEKEYDQEYDEEEDYQDEEDDEDEDYSKDEKLKVLTSYRPLAPFILDAALGYQELEPQMCALRISMASYLVSTMGKDAMTLDQVESTVATYNRMKPLLFVMADQVRAGNQDIIGDNMPEPFLKNIAQALFALYGVMTEMIKYNSTIAIPLITGTTNILEDICDYLTEDDEEGTLAPIKAAVVLGVAAKLAKDRFSPYLTPVLQAIDTMLSEPISTVVDNKTSKEYAIRSIGEIIRYVPQVSSMLNVIIPKWLNKLPLVTADKVPIIETFCSIIRLYPDQFLGGEQYQHVVKLHGFILKYRKTTCQKDEIELLSQTWLFIQESFKSNWDNITSETTRNTLSKLIDPPL</sequence>
<feature type="region of interest" description="Disordered" evidence="6">
    <location>
        <begin position="616"/>
        <end position="643"/>
    </location>
</feature>
<evidence type="ECO:0000313" key="8">
    <source>
        <dbReference type="Proteomes" id="UP000007797"/>
    </source>
</evidence>
<proteinExistence type="predicted"/>
<protein>
    <submittedName>
        <fullName evidence="7">Uncharacterized protein</fullName>
    </submittedName>
</protein>
<evidence type="ECO:0000256" key="2">
    <source>
        <dbReference type="ARBA" id="ARBA00022448"/>
    </source>
</evidence>
<dbReference type="PANTHER" id="PTHR10527">
    <property type="entry name" value="IMPORTIN BETA"/>
    <property type="match status" value="1"/>
</dbReference>
<comment type="subcellular location">
    <subcellularLocation>
        <location evidence="1">Cytoplasm</location>
    </subcellularLocation>
</comment>
<evidence type="ECO:0000256" key="3">
    <source>
        <dbReference type="ARBA" id="ARBA00022490"/>
    </source>
</evidence>
<evidence type="ECO:0000256" key="6">
    <source>
        <dbReference type="SAM" id="MobiDB-lite"/>
    </source>
</evidence>
<keyword evidence="4" id="KW-0677">Repeat</keyword>
<name>F4PS26_CACFS</name>
<organism evidence="7 8">
    <name type="scientific">Cavenderia fasciculata</name>
    <name type="common">Slime mold</name>
    <name type="synonym">Dictyostelium fasciculatum</name>
    <dbReference type="NCBI Taxonomy" id="261658"/>
    <lineage>
        <taxon>Eukaryota</taxon>
        <taxon>Amoebozoa</taxon>
        <taxon>Evosea</taxon>
        <taxon>Eumycetozoa</taxon>
        <taxon>Dictyostelia</taxon>
        <taxon>Acytosteliales</taxon>
        <taxon>Cavenderiaceae</taxon>
        <taxon>Cavenderia</taxon>
    </lineage>
</organism>
<gene>
    <name evidence="7" type="ORF">DFA_00485</name>
</gene>
<dbReference type="AlphaFoldDB" id="F4PS26"/>
<evidence type="ECO:0000256" key="1">
    <source>
        <dbReference type="ARBA" id="ARBA00004496"/>
    </source>
</evidence>
<dbReference type="EMBL" id="GL883010">
    <property type="protein sequence ID" value="EGG20624.1"/>
    <property type="molecule type" value="Genomic_DNA"/>
</dbReference>
<reference evidence="8" key="1">
    <citation type="journal article" date="2011" name="Genome Res.">
        <title>Phylogeny-wide analysis of social amoeba genomes highlights ancient origins for complex intercellular communication.</title>
        <authorList>
            <person name="Heidel A.J."/>
            <person name="Lawal H.M."/>
            <person name="Felder M."/>
            <person name="Schilde C."/>
            <person name="Helps N.R."/>
            <person name="Tunggal B."/>
            <person name="Rivero F."/>
            <person name="John U."/>
            <person name="Schleicher M."/>
            <person name="Eichinger L."/>
            <person name="Platzer M."/>
            <person name="Noegel A.A."/>
            <person name="Schaap P."/>
            <person name="Gloeckner G."/>
        </authorList>
    </citation>
    <scope>NUCLEOTIDE SEQUENCE [LARGE SCALE GENOMIC DNA]</scope>
    <source>
        <strain evidence="8">SH3</strain>
    </source>
</reference>
<keyword evidence="2" id="KW-0813">Transport</keyword>
<dbReference type="Gene3D" id="1.25.10.10">
    <property type="entry name" value="Leucine-rich Repeat Variant"/>
    <property type="match status" value="2"/>
</dbReference>
<dbReference type="Proteomes" id="UP000007797">
    <property type="component" value="Unassembled WGS sequence"/>
</dbReference>
<dbReference type="InterPro" id="IPR040122">
    <property type="entry name" value="Importin_beta"/>
</dbReference>
<evidence type="ECO:0000313" key="7">
    <source>
        <dbReference type="EMBL" id="EGG20624.1"/>
    </source>
</evidence>
<keyword evidence="5" id="KW-0653">Protein transport</keyword>
<dbReference type="GO" id="GO:0006606">
    <property type="term" value="P:protein import into nucleus"/>
    <property type="evidence" value="ECO:0007669"/>
    <property type="project" value="InterPro"/>
</dbReference>
<dbReference type="InterPro" id="IPR011989">
    <property type="entry name" value="ARM-like"/>
</dbReference>
<feature type="compositionally biased region" description="Acidic residues" evidence="6">
    <location>
        <begin position="621"/>
        <end position="641"/>
    </location>
</feature>
<keyword evidence="3" id="KW-0963">Cytoplasm</keyword>
<evidence type="ECO:0000256" key="4">
    <source>
        <dbReference type="ARBA" id="ARBA00022737"/>
    </source>
</evidence>
<keyword evidence="8" id="KW-1185">Reference proteome</keyword>
<dbReference type="RefSeq" id="XP_004358474.1">
    <property type="nucleotide sequence ID" value="XM_004358417.1"/>
</dbReference>
<dbReference type="OrthoDB" id="30818at2759"/>
<dbReference type="GeneID" id="14873396"/>
<dbReference type="SUPFAM" id="SSF48371">
    <property type="entry name" value="ARM repeat"/>
    <property type="match status" value="2"/>
</dbReference>
<dbReference type="KEGG" id="dfa:DFA_00485"/>
<dbReference type="GO" id="GO:0005737">
    <property type="term" value="C:cytoplasm"/>
    <property type="evidence" value="ECO:0007669"/>
    <property type="project" value="UniProtKB-SubCell"/>
</dbReference>
<evidence type="ECO:0000256" key="5">
    <source>
        <dbReference type="ARBA" id="ARBA00022927"/>
    </source>
</evidence>
<dbReference type="InterPro" id="IPR016024">
    <property type="entry name" value="ARM-type_fold"/>
</dbReference>
<accession>F4PS26</accession>